<name>A0A1H1FD63_9ACTN</name>
<feature type="DNA-binding region" description="H-T-H motif" evidence="5">
    <location>
        <begin position="56"/>
        <end position="75"/>
    </location>
</feature>
<evidence type="ECO:0000256" key="3">
    <source>
        <dbReference type="ARBA" id="ARBA00023125"/>
    </source>
</evidence>
<dbReference type="Gene3D" id="1.10.10.60">
    <property type="entry name" value="Homeodomain-like"/>
    <property type="match status" value="1"/>
</dbReference>
<dbReference type="InterPro" id="IPR009057">
    <property type="entry name" value="Homeodomain-like_sf"/>
</dbReference>
<keyword evidence="8" id="KW-1185">Reference proteome</keyword>
<dbReference type="InterPro" id="IPR001647">
    <property type="entry name" value="HTH_TetR"/>
</dbReference>
<dbReference type="InterPro" id="IPR003012">
    <property type="entry name" value="Tet_transcr_reg_TetR"/>
</dbReference>
<dbReference type="Pfam" id="PF02909">
    <property type="entry name" value="TetR_C_1"/>
    <property type="match status" value="1"/>
</dbReference>
<dbReference type="SUPFAM" id="SSF46689">
    <property type="entry name" value="Homeodomain-like"/>
    <property type="match status" value="1"/>
</dbReference>
<dbReference type="PANTHER" id="PTHR30055:SF151">
    <property type="entry name" value="TRANSCRIPTIONAL REGULATORY PROTEIN"/>
    <property type="match status" value="1"/>
</dbReference>
<dbReference type="RefSeq" id="WP_242659292.1">
    <property type="nucleotide sequence ID" value="NZ_FNKK01000002.1"/>
</dbReference>
<dbReference type="InterPro" id="IPR050109">
    <property type="entry name" value="HTH-type_TetR-like_transc_reg"/>
</dbReference>
<dbReference type="Proteomes" id="UP000217103">
    <property type="component" value="Unassembled WGS sequence"/>
</dbReference>
<feature type="domain" description="HTH tetR-type" evidence="6">
    <location>
        <begin position="33"/>
        <end position="93"/>
    </location>
</feature>
<gene>
    <name evidence="7" type="ORF">SAMN04489764_2926</name>
</gene>
<dbReference type="GO" id="GO:0046677">
    <property type="term" value="P:response to antibiotic"/>
    <property type="evidence" value="ECO:0007669"/>
    <property type="project" value="InterPro"/>
</dbReference>
<keyword evidence="2" id="KW-0805">Transcription regulation</keyword>
<proteinExistence type="predicted"/>
<dbReference type="PRINTS" id="PR00400">
    <property type="entry name" value="TETREPRESSOR"/>
</dbReference>
<dbReference type="AlphaFoldDB" id="A0A1H1FD63"/>
<organism evidence="7 8">
    <name type="scientific">Thermostaphylospora chromogena</name>
    <dbReference type="NCBI Taxonomy" id="35622"/>
    <lineage>
        <taxon>Bacteria</taxon>
        <taxon>Bacillati</taxon>
        <taxon>Actinomycetota</taxon>
        <taxon>Actinomycetes</taxon>
        <taxon>Streptosporangiales</taxon>
        <taxon>Thermomonosporaceae</taxon>
        <taxon>Thermostaphylospora</taxon>
    </lineage>
</organism>
<protein>
    <submittedName>
        <fullName evidence="7">Regulatory protein, tetR family</fullName>
    </submittedName>
</protein>
<dbReference type="GO" id="GO:0003700">
    <property type="term" value="F:DNA-binding transcription factor activity"/>
    <property type="evidence" value="ECO:0007669"/>
    <property type="project" value="TreeGrafter"/>
</dbReference>
<evidence type="ECO:0000256" key="5">
    <source>
        <dbReference type="PROSITE-ProRule" id="PRU00335"/>
    </source>
</evidence>
<dbReference type="EMBL" id="FNKK01000002">
    <property type="protein sequence ID" value="SDQ98921.1"/>
    <property type="molecule type" value="Genomic_DNA"/>
</dbReference>
<dbReference type="Pfam" id="PF00440">
    <property type="entry name" value="TetR_N"/>
    <property type="match status" value="1"/>
</dbReference>
<evidence type="ECO:0000256" key="1">
    <source>
        <dbReference type="ARBA" id="ARBA00022491"/>
    </source>
</evidence>
<dbReference type="GO" id="GO:0045892">
    <property type="term" value="P:negative regulation of DNA-templated transcription"/>
    <property type="evidence" value="ECO:0007669"/>
    <property type="project" value="InterPro"/>
</dbReference>
<dbReference type="Gene3D" id="1.10.357.10">
    <property type="entry name" value="Tetracycline Repressor, domain 2"/>
    <property type="match status" value="1"/>
</dbReference>
<dbReference type="STRING" id="35622.SAMN04489764_2926"/>
<evidence type="ECO:0000256" key="4">
    <source>
        <dbReference type="ARBA" id="ARBA00023163"/>
    </source>
</evidence>
<dbReference type="PANTHER" id="PTHR30055">
    <property type="entry name" value="HTH-TYPE TRANSCRIPTIONAL REGULATOR RUTR"/>
    <property type="match status" value="1"/>
</dbReference>
<evidence type="ECO:0000313" key="7">
    <source>
        <dbReference type="EMBL" id="SDQ98921.1"/>
    </source>
</evidence>
<evidence type="ECO:0000256" key="2">
    <source>
        <dbReference type="ARBA" id="ARBA00023015"/>
    </source>
</evidence>
<keyword evidence="4" id="KW-0804">Transcription</keyword>
<dbReference type="SUPFAM" id="SSF48498">
    <property type="entry name" value="Tetracyclin repressor-like, C-terminal domain"/>
    <property type="match status" value="1"/>
</dbReference>
<dbReference type="PROSITE" id="PS50977">
    <property type="entry name" value="HTH_TETR_2"/>
    <property type="match status" value="1"/>
</dbReference>
<dbReference type="InterPro" id="IPR036271">
    <property type="entry name" value="Tet_transcr_reg_TetR-rel_C_sf"/>
</dbReference>
<accession>A0A1H1FD63</accession>
<keyword evidence="1" id="KW-0678">Repressor</keyword>
<evidence type="ECO:0000259" key="6">
    <source>
        <dbReference type="PROSITE" id="PS50977"/>
    </source>
</evidence>
<keyword evidence="3 5" id="KW-0238">DNA-binding</keyword>
<dbReference type="InterPro" id="IPR004111">
    <property type="entry name" value="Repressor_TetR_C"/>
</dbReference>
<sequence>MVVVAKSRYPSVWAREAAERAAEERRAAEPPSSPTRAQIVRAAVEILDAEGLDALSMRRLGAKLGMGATSLYWYVANKTELLDLAIDEIYREVEVPEEGHWQLAASVFAYSMRQTLLRHPWAARLIGTRANIGPNSMAVAEKCLALFQNAGFHGVEADHAVTTLMAYVLGITTTETAWRETVAAAKMSVEEWLAQHKPAIEYAVRDLPRLRSLMKEVQGDVDPREAQAVRFDFGLKAMLDGLAARLPAS</sequence>
<reference evidence="7 8" key="1">
    <citation type="submission" date="2016-10" db="EMBL/GenBank/DDBJ databases">
        <authorList>
            <person name="de Groot N.N."/>
        </authorList>
    </citation>
    <scope>NUCLEOTIDE SEQUENCE [LARGE SCALE GENOMIC DNA]</scope>
    <source>
        <strain evidence="7 8">DSM 43794</strain>
    </source>
</reference>
<dbReference type="GO" id="GO:0000976">
    <property type="term" value="F:transcription cis-regulatory region binding"/>
    <property type="evidence" value="ECO:0007669"/>
    <property type="project" value="TreeGrafter"/>
</dbReference>
<evidence type="ECO:0000313" key="8">
    <source>
        <dbReference type="Proteomes" id="UP000217103"/>
    </source>
</evidence>